<name>A0A8S5U5I2_9CAUD</name>
<evidence type="ECO:0000313" key="1">
    <source>
        <dbReference type="EMBL" id="DAF89711.1"/>
    </source>
</evidence>
<reference evidence="1" key="1">
    <citation type="journal article" date="2021" name="Proc. Natl. Acad. Sci. U.S.A.">
        <title>A Catalog of Tens of Thousands of Viruses from Human Metagenomes Reveals Hidden Associations with Chronic Diseases.</title>
        <authorList>
            <person name="Tisza M.J."/>
            <person name="Buck C.B."/>
        </authorList>
    </citation>
    <scope>NUCLEOTIDE SEQUENCE</scope>
    <source>
        <strain evidence="1">CtCS019</strain>
    </source>
</reference>
<sequence>MTTAIISIATALLLFGVLYLGGWEWIGEKVAQLLPKAPLTAGEKVVIFLNGKYNRTATITKVGAEYLYIYGGSVKLPIDYRGRFYGYGVDTNDGSRIVFLKYRKHYRLVRLAEYIRKCFCVIEDEDNLVPDCMDNTADKEESEVSDEC</sequence>
<dbReference type="EMBL" id="BK016015">
    <property type="protein sequence ID" value="DAF89711.1"/>
    <property type="molecule type" value="Genomic_DNA"/>
</dbReference>
<proteinExistence type="predicted"/>
<organism evidence="1">
    <name type="scientific">Siphoviridae sp. ctCS019</name>
    <dbReference type="NCBI Taxonomy" id="2825378"/>
    <lineage>
        <taxon>Viruses</taxon>
        <taxon>Duplodnaviria</taxon>
        <taxon>Heunggongvirae</taxon>
        <taxon>Uroviricota</taxon>
        <taxon>Caudoviricetes</taxon>
    </lineage>
</organism>
<protein>
    <submittedName>
        <fullName evidence="1">Uncharacterized protein</fullName>
    </submittedName>
</protein>
<accession>A0A8S5U5I2</accession>